<name>A0A4U8UHU4_9HELI</name>
<dbReference type="EMBL" id="JRPC02000018">
    <property type="protein sequence ID" value="TLE15018.1"/>
    <property type="molecule type" value="Genomic_DNA"/>
</dbReference>
<evidence type="ECO:0000313" key="2">
    <source>
        <dbReference type="Proteomes" id="UP000029920"/>
    </source>
</evidence>
<keyword evidence="2" id="KW-1185">Reference proteome</keyword>
<comment type="caution">
    <text evidence="1">The sequence shown here is derived from an EMBL/GenBank/DDBJ whole genome shotgun (WGS) entry which is preliminary data.</text>
</comment>
<gene>
    <name evidence="1" type="ORF">LS72_007285</name>
</gene>
<dbReference type="Proteomes" id="UP000029920">
    <property type="component" value="Unassembled WGS sequence"/>
</dbReference>
<reference evidence="1 2" key="1">
    <citation type="journal article" date="2014" name="Genome Announc.">
        <title>Draft genome sequences of eight enterohepatic helicobacter species isolated from both laboratory and wild rodents.</title>
        <authorList>
            <person name="Sheh A."/>
            <person name="Shen Z."/>
            <person name="Fox J.G."/>
        </authorList>
    </citation>
    <scope>NUCLEOTIDE SEQUENCE [LARGE SCALE GENOMIC DNA]</scope>
    <source>
        <strain evidence="1 2">MIT-03-7007</strain>
    </source>
</reference>
<evidence type="ECO:0000313" key="1">
    <source>
        <dbReference type="EMBL" id="TLE15018.1"/>
    </source>
</evidence>
<dbReference type="RefSeq" id="WP_052087313.1">
    <property type="nucleotide sequence ID" value="NZ_JRPC02000018.1"/>
</dbReference>
<dbReference type="AlphaFoldDB" id="A0A4U8UHU4"/>
<accession>A0A4U8UHU4</accession>
<organism evidence="1 2">
    <name type="scientific">Helicobacter apodemus</name>
    <dbReference type="NCBI Taxonomy" id="135569"/>
    <lineage>
        <taxon>Bacteria</taxon>
        <taxon>Pseudomonadati</taxon>
        <taxon>Campylobacterota</taxon>
        <taxon>Epsilonproteobacteria</taxon>
        <taxon>Campylobacterales</taxon>
        <taxon>Helicobacteraceae</taxon>
        <taxon>Helicobacter</taxon>
    </lineage>
</organism>
<proteinExistence type="predicted"/>
<protein>
    <submittedName>
        <fullName evidence="1">Uncharacterized protein</fullName>
    </submittedName>
</protein>
<sequence>MLLLPVEIQCLNNTRHKRFAYCTLTRFRQKDSTFKQMVEFTRHTFIFVKKEHKVMHTKQGDFRIHRFESLFFKAGAYTLSNIPFEENMHISEPLITLKFEEIFLYFVLNNHAIF</sequence>